<sequence>MLVEWFVNADTCKINCPEVNIFFDTNLFSSDDSSDGGPSSNNRPTDPIFVWNATGGMTVMGDSSYSDILGNSPMFCTKFNIYPLRNYSQHSLFISHKSLAYYYPFDVYWSGIFAFAQEASTNKSVNLALDSSSPLIVDLKITTDMMQTDPLEDIGIQKEVIDAHVTLQRSNFVIGYCLVITLTFWMVTLTICFIMITTVFFGFRQRNEIVVVPIGTVFAFTQLRSSMPGAPEGFGDILDFVGLLPCLVLLSICAVTMAGIYLFADPDHPSRRAFTWDELVDVLLCLKQHIWNTVNEWVQWAQFRIRTVRRKPSNIIEIPLTNLAGENRV</sequence>
<dbReference type="AlphaFoldDB" id="A0A284S6H8"/>
<proteinExistence type="predicted"/>
<accession>A0A284S6H8</accession>
<dbReference type="EMBL" id="FUEG01000036">
    <property type="protein sequence ID" value="SJL16605.1"/>
    <property type="molecule type" value="Genomic_DNA"/>
</dbReference>
<dbReference type="Proteomes" id="UP000219338">
    <property type="component" value="Unassembled WGS sequence"/>
</dbReference>
<dbReference type="Pfam" id="PF14494">
    <property type="entry name" value="DUF4436"/>
    <property type="match status" value="1"/>
</dbReference>
<evidence type="ECO:0000313" key="2">
    <source>
        <dbReference type="EMBL" id="SJL16605.1"/>
    </source>
</evidence>
<gene>
    <name evidence="2" type="ORF">ARMOST_20131</name>
</gene>
<dbReference type="InterPro" id="IPR027948">
    <property type="entry name" value="DUF4436"/>
</dbReference>
<evidence type="ECO:0000256" key="1">
    <source>
        <dbReference type="SAM" id="Phobius"/>
    </source>
</evidence>
<feature type="transmembrane region" description="Helical" evidence="1">
    <location>
        <begin position="237"/>
        <end position="264"/>
    </location>
</feature>
<evidence type="ECO:0000313" key="3">
    <source>
        <dbReference type="Proteomes" id="UP000219338"/>
    </source>
</evidence>
<feature type="transmembrane region" description="Helical" evidence="1">
    <location>
        <begin position="209"/>
        <end position="225"/>
    </location>
</feature>
<keyword evidence="3" id="KW-1185">Reference proteome</keyword>
<protein>
    <submittedName>
        <fullName evidence="2">Uncharacterized protein</fullName>
    </submittedName>
</protein>
<feature type="transmembrane region" description="Helical" evidence="1">
    <location>
        <begin position="173"/>
        <end position="202"/>
    </location>
</feature>
<dbReference type="STRING" id="47428.A0A284S6H8"/>
<keyword evidence="1" id="KW-0472">Membrane</keyword>
<keyword evidence="1" id="KW-1133">Transmembrane helix</keyword>
<dbReference type="OrthoDB" id="2923771at2759"/>
<reference evidence="3" key="1">
    <citation type="journal article" date="2017" name="Nat. Ecol. Evol.">
        <title>Genome expansion and lineage-specific genetic innovations in the forest pathogenic fungi Armillaria.</title>
        <authorList>
            <person name="Sipos G."/>
            <person name="Prasanna A.N."/>
            <person name="Walter M.C."/>
            <person name="O'Connor E."/>
            <person name="Balint B."/>
            <person name="Krizsan K."/>
            <person name="Kiss B."/>
            <person name="Hess J."/>
            <person name="Varga T."/>
            <person name="Slot J."/>
            <person name="Riley R."/>
            <person name="Boka B."/>
            <person name="Rigling D."/>
            <person name="Barry K."/>
            <person name="Lee J."/>
            <person name="Mihaltcheva S."/>
            <person name="LaButti K."/>
            <person name="Lipzen A."/>
            <person name="Waldron R."/>
            <person name="Moloney N.M."/>
            <person name="Sperisen C."/>
            <person name="Kredics L."/>
            <person name="Vagvoelgyi C."/>
            <person name="Patrignani A."/>
            <person name="Fitzpatrick D."/>
            <person name="Nagy I."/>
            <person name="Doyle S."/>
            <person name="Anderson J.B."/>
            <person name="Grigoriev I.V."/>
            <person name="Gueldener U."/>
            <person name="Muensterkoetter M."/>
            <person name="Nagy L.G."/>
        </authorList>
    </citation>
    <scope>NUCLEOTIDE SEQUENCE [LARGE SCALE GENOMIC DNA]</scope>
    <source>
        <strain evidence="3">C18/9</strain>
    </source>
</reference>
<name>A0A284S6H8_ARMOS</name>
<keyword evidence="1" id="KW-0812">Transmembrane</keyword>
<organism evidence="2 3">
    <name type="scientific">Armillaria ostoyae</name>
    <name type="common">Armillaria root rot fungus</name>
    <dbReference type="NCBI Taxonomy" id="47428"/>
    <lineage>
        <taxon>Eukaryota</taxon>
        <taxon>Fungi</taxon>
        <taxon>Dikarya</taxon>
        <taxon>Basidiomycota</taxon>
        <taxon>Agaricomycotina</taxon>
        <taxon>Agaricomycetes</taxon>
        <taxon>Agaricomycetidae</taxon>
        <taxon>Agaricales</taxon>
        <taxon>Marasmiineae</taxon>
        <taxon>Physalacriaceae</taxon>
        <taxon>Armillaria</taxon>
    </lineage>
</organism>